<keyword evidence="3" id="KW-1185">Reference proteome</keyword>
<dbReference type="Proteomes" id="UP001341281">
    <property type="component" value="Chromosome 08"/>
</dbReference>
<feature type="region of interest" description="Disordered" evidence="1">
    <location>
        <begin position="81"/>
        <end position="105"/>
    </location>
</feature>
<reference evidence="2 3" key="1">
    <citation type="submission" date="2024-02" db="EMBL/GenBank/DDBJ databases">
        <title>High-quality chromosome-scale genome assembly of Pensacola bahiagrass (Paspalum notatum Flugge var. saurae).</title>
        <authorList>
            <person name="Vega J.M."/>
            <person name="Podio M."/>
            <person name="Orjuela J."/>
            <person name="Siena L.A."/>
            <person name="Pessino S.C."/>
            <person name="Combes M.C."/>
            <person name="Mariac C."/>
            <person name="Albertini E."/>
            <person name="Pupilli F."/>
            <person name="Ortiz J.P.A."/>
            <person name="Leblanc O."/>
        </authorList>
    </citation>
    <scope>NUCLEOTIDE SEQUENCE [LARGE SCALE GENOMIC DNA]</scope>
    <source>
        <strain evidence="2">R1</strain>
        <tissue evidence="2">Leaf</tissue>
    </source>
</reference>
<evidence type="ECO:0000313" key="2">
    <source>
        <dbReference type="EMBL" id="WVZ90778.1"/>
    </source>
</evidence>
<dbReference type="AlphaFoldDB" id="A0AAQ3X9J3"/>
<evidence type="ECO:0000256" key="1">
    <source>
        <dbReference type="SAM" id="MobiDB-lite"/>
    </source>
</evidence>
<organism evidence="2 3">
    <name type="scientific">Paspalum notatum var. saurae</name>
    <dbReference type="NCBI Taxonomy" id="547442"/>
    <lineage>
        <taxon>Eukaryota</taxon>
        <taxon>Viridiplantae</taxon>
        <taxon>Streptophyta</taxon>
        <taxon>Embryophyta</taxon>
        <taxon>Tracheophyta</taxon>
        <taxon>Spermatophyta</taxon>
        <taxon>Magnoliopsida</taxon>
        <taxon>Liliopsida</taxon>
        <taxon>Poales</taxon>
        <taxon>Poaceae</taxon>
        <taxon>PACMAD clade</taxon>
        <taxon>Panicoideae</taxon>
        <taxon>Andropogonodae</taxon>
        <taxon>Paspaleae</taxon>
        <taxon>Paspalinae</taxon>
        <taxon>Paspalum</taxon>
    </lineage>
</organism>
<sequence>MPSSLNCWELPSTHRVPARLTRLRGIITTPSLSRHVCIPVPCMEVRTAGLAETAAGLNGEDEYRFFSVAGVHSAFPVPTLMEPSGEASRDAQQPITAVVGHPTTV</sequence>
<dbReference type="EMBL" id="CP144752">
    <property type="protein sequence ID" value="WVZ90778.1"/>
    <property type="molecule type" value="Genomic_DNA"/>
</dbReference>
<accession>A0AAQ3X9J3</accession>
<proteinExistence type="predicted"/>
<gene>
    <name evidence="2" type="ORF">U9M48_037046</name>
</gene>
<evidence type="ECO:0000313" key="3">
    <source>
        <dbReference type="Proteomes" id="UP001341281"/>
    </source>
</evidence>
<name>A0AAQ3X9J3_PASNO</name>
<protein>
    <submittedName>
        <fullName evidence="2">Uncharacterized protein</fullName>
    </submittedName>
</protein>